<dbReference type="RefSeq" id="WP_221243092.1">
    <property type="nucleotide sequence ID" value="NZ_JACHNU010000004.1"/>
</dbReference>
<evidence type="ECO:0008006" key="3">
    <source>
        <dbReference type="Google" id="ProtNLM"/>
    </source>
</evidence>
<dbReference type="SUPFAM" id="SSF51445">
    <property type="entry name" value="(Trans)glycosidases"/>
    <property type="match status" value="1"/>
</dbReference>
<dbReference type="Gene3D" id="3.20.20.80">
    <property type="entry name" value="Glycosidases"/>
    <property type="match status" value="1"/>
</dbReference>
<protein>
    <recommendedName>
        <fullName evidence="3">Abortive infection protein</fullName>
    </recommendedName>
</protein>
<comment type="caution">
    <text evidence="1">The sequence shown here is derived from an EMBL/GenBank/DDBJ whole genome shotgun (WGS) entry which is preliminary data.</text>
</comment>
<dbReference type="EMBL" id="JACHNU010000004">
    <property type="protein sequence ID" value="MBB4663445.1"/>
    <property type="molecule type" value="Genomic_DNA"/>
</dbReference>
<proteinExistence type="predicted"/>
<gene>
    <name evidence="1" type="ORF">BDZ31_003040</name>
</gene>
<dbReference type="Proteomes" id="UP000585272">
    <property type="component" value="Unassembled WGS sequence"/>
</dbReference>
<evidence type="ECO:0000313" key="1">
    <source>
        <dbReference type="EMBL" id="MBB4663445.1"/>
    </source>
</evidence>
<name>A0A840IGH8_9ACTN</name>
<organism evidence="1 2">
    <name type="scientific">Conexibacter arvalis</name>
    <dbReference type="NCBI Taxonomy" id="912552"/>
    <lineage>
        <taxon>Bacteria</taxon>
        <taxon>Bacillati</taxon>
        <taxon>Actinomycetota</taxon>
        <taxon>Thermoleophilia</taxon>
        <taxon>Solirubrobacterales</taxon>
        <taxon>Conexibacteraceae</taxon>
        <taxon>Conexibacter</taxon>
    </lineage>
</organism>
<evidence type="ECO:0000313" key="2">
    <source>
        <dbReference type="Proteomes" id="UP000585272"/>
    </source>
</evidence>
<keyword evidence="2" id="KW-1185">Reference proteome</keyword>
<dbReference type="InterPro" id="IPR017853">
    <property type="entry name" value="GH"/>
</dbReference>
<reference evidence="1 2" key="1">
    <citation type="submission" date="2020-08" db="EMBL/GenBank/DDBJ databases">
        <title>Genomic Encyclopedia of Archaeal and Bacterial Type Strains, Phase II (KMG-II): from individual species to whole genera.</title>
        <authorList>
            <person name="Goeker M."/>
        </authorList>
    </citation>
    <scope>NUCLEOTIDE SEQUENCE [LARGE SCALE GENOMIC DNA]</scope>
    <source>
        <strain evidence="1 2">DSM 23288</strain>
    </source>
</reference>
<sequence>MRVGGISYAVDDDHHDLAWAPATVRRDLLAIRDELRCNAVMVYGRDVERLEAAGAIALELGLDVWVQPRLAERRRRETVAHLARGAEAAERLRVAHPGRVTFVAGCEHSLFARGLIPGPHLLVRLRMLRFARRFRLRARIRRRLDALLGEAVEVARARFGGPVTYGAGYWEEVDWSRFDLVGVNLYRMGADDAGYAERVRALVRDAGKPVAITEFGCCPHRGAERSGPAGFTIVNWLASPPRVKDGAVRDEATQAAYLDELIALYEEAGVDGAFVFTFAMPAFPHRPDDPRHDLDMASFGVVKVSPDDPHAWERKAAFDAVAARYGALATRRRSGADTPA</sequence>
<dbReference type="AlphaFoldDB" id="A0A840IGH8"/>
<accession>A0A840IGH8</accession>